<protein>
    <recommendedName>
        <fullName evidence="3">Reverse transcriptase domain-containing protein</fullName>
    </recommendedName>
</protein>
<proteinExistence type="predicted"/>
<accession>A0ABQ5AZ34</accession>
<sequence length="133" mass="15520">MGAPYHNQDKQQTYLILPRLQHYRDRDAFTKVRKIDQAMNDEALLLKLDVLEEEREKAVIEEAKSKAEMEQYYNVKVRNTIIKPGDFLYRNNKASHAKESGKLGPKWEGPYEVVEALEKGAYKLRNGNRDILP</sequence>
<evidence type="ECO:0008006" key="3">
    <source>
        <dbReference type="Google" id="ProtNLM"/>
    </source>
</evidence>
<gene>
    <name evidence="1" type="ORF">Tco_0841150</name>
</gene>
<dbReference type="EMBL" id="BQNB010012689">
    <property type="protein sequence ID" value="GJT06688.1"/>
    <property type="molecule type" value="Genomic_DNA"/>
</dbReference>
<evidence type="ECO:0000313" key="2">
    <source>
        <dbReference type="Proteomes" id="UP001151760"/>
    </source>
</evidence>
<comment type="caution">
    <text evidence="1">The sequence shown here is derived from an EMBL/GenBank/DDBJ whole genome shotgun (WGS) entry which is preliminary data.</text>
</comment>
<reference evidence="1" key="1">
    <citation type="journal article" date="2022" name="Int. J. Mol. Sci.">
        <title>Draft Genome of Tanacetum Coccineum: Genomic Comparison of Closely Related Tanacetum-Family Plants.</title>
        <authorList>
            <person name="Yamashiro T."/>
            <person name="Shiraishi A."/>
            <person name="Nakayama K."/>
            <person name="Satake H."/>
        </authorList>
    </citation>
    <scope>NUCLEOTIDE SEQUENCE</scope>
</reference>
<reference evidence="1" key="2">
    <citation type="submission" date="2022-01" db="EMBL/GenBank/DDBJ databases">
        <authorList>
            <person name="Yamashiro T."/>
            <person name="Shiraishi A."/>
            <person name="Satake H."/>
            <person name="Nakayama K."/>
        </authorList>
    </citation>
    <scope>NUCLEOTIDE SEQUENCE</scope>
</reference>
<organism evidence="1 2">
    <name type="scientific">Tanacetum coccineum</name>
    <dbReference type="NCBI Taxonomy" id="301880"/>
    <lineage>
        <taxon>Eukaryota</taxon>
        <taxon>Viridiplantae</taxon>
        <taxon>Streptophyta</taxon>
        <taxon>Embryophyta</taxon>
        <taxon>Tracheophyta</taxon>
        <taxon>Spermatophyta</taxon>
        <taxon>Magnoliopsida</taxon>
        <taxon>eudicotyledons</taxon>
        <taxon>Gunneridae</taxon>
        <taxon>Pentapetalae</taxon>
        <taxon>asterids</taxon>
        <taxon>campanulids</taxon>
        <taxon>Asterales</taxon>
        <taxon>Asteraceae</taxon>
        <taxon>Asteroideae</taxon>
        <taxon>Anthemideae</taxon>
        <taxon>Anthemidinae</taxon>
        <taxon>Tanacetum</taxon>
    </lineage>
</organism>
<evidence type="ECO:0000313" key="1">
    <source>
        <dbReference type="EMBL" id="GJT06688.1"/>
    </source>
</evidence>
<keyword evidence="2" id="KW-1185">Reference proteome</keyword>
<dbReference type="Proteomes" id="UP001151760">
    <property type="component" value="Unassembled WGS sequence"/>
</dbReference>
<name>A0ABQ5AZ34_9ASTR</name>